<dbReference type="InterPro" id="IPR050491">
    <property type="entry name" value="AmpC-like"/>
</dbReference>
<organism evidence="4 5">
    <name type="scientific">Sorangium cellulosum (strain So ce56)</name>
    <name type="common">Polyangium cellulosum (strain So ce56)</name>
    <dbReference type="NCBI Taxonomy" id="448385"/>
    <lineage>
        <taxon>Bacteria</taxon>
        <taxon>Pseudomonadati</taxon>
        <taxon>Myxococcota</taxon>
        <taxon>Polyangia</taxon>
        <taxon>Polyangiales</taxon>
        <taxon>Polyangiaceae</taxon>
        <taxon>Sorangium</taxon>
    </lineage>
</organism>
<name>A9G3N8_SORC5</name>
<evidence type="ECO:0000256" key="1">
    <source>
        <dbReference type="ARBA" id="ARBA00004370"/>
    </source>
</evidence>
<dbReference type="Pfam" id="PF00144">
    <property type="entry name" value="Beta-lactamase"/>
    <property type="match status" value="1"/>
</dbReference>
<dbReference type="HOGENOM" id="CLU_020027_0_3_7"/>
<dbReference type="Proteomes" id="UP000002139">
    <property type="component" value="Chromosome"/>
</dbReference>
<feature type="domain" description="Beta-lactamase-related" evidence="3">
    <location>
        <begin position="11"/>
        <end position="330"/>
    </location>
</feature>
<keyword evidence="5" id="KW-1185">Reference proteome</keyword>
<evidence type="ECO:0000313" key="4">
    <source>
        <dbReference type="EMBL" id="CAN95782.1"/>
    </source>
</evidence>
<dbReference type="STRING" id="448385.sce5619"/>
<dbReference type="eggNOG" id="COG1680">
    <property type="taxonomic scope" value="Bacteria"/>
</dbReference>
<dbReference type="KEGG" id="scl:sce5619"/>
<dbReference type="SUPFAM" id="SSF56601">
    <property type="entry name" value="beta-lactamase/transpeptidase-like"/>
    <property type="match status" value="1"/>
</dbReference>
<dbReference type="AlphaFoldDB" id="A9G3N8"/>
<keyword evidence="2" id="KW-0472">Membrane</keyword>
<protein>
    <submittedName>
        <fullName evidence="4">Penicillin-binding protein</fullName>
    </submittedName>
</protein>
<dbReference type="InterPro" id="IPR001466">
    <property type="entry name" value="Beta-lactam-related"/>
</dbReference>
<accession>A9G3N8</accession>
<dbReference type="GO" id="GO:0016020">
    <property type="term" value="C:membrane"/>
    <property type="evidence" value="ECO:0007669"/>
    <property type="project" value="UniProtKB-SubCell"/>
</dbReference>
<evidence type="ECO:0000259" key="3">
    <source>
        <dbReference type="Pfam" id="PF00144"/>
    </source>
</evidence>
<evidence type="ECO:0000313" key="5">
    <source>
        <dbReference type="Proteomes" id="UP000002139"/>
    </source>
</evidence>
<dbReference type="OrthoDB" id="5487213at2"/>
<dbReference type="PANTHER" id="PTHR46825:SF11">
    <property type="entry name" value="PENICILLIN-BINDING PROTEIN 4"/>
    <property type="match status" value="1"/>
</dbReference>
<proteinExistence type="predicted"/>
<reference evidence="4 5" key="1">
    <citation type="journal article" date="2007" name="Nat. Biotechnol.">
        <title>Complete genome sequence of the myxobacterium Sorangium cellulosum.</title>
        <authorList>
            <person name="Schneiker S."/>
            <person name="Perlova O."/>
            <person name="Kaiser O."/>
            <person name="Gerth K."/>
            <person name="Alici A."/>
            <person name="Altmeyer M.O."/>
            <person name="Bartels D."/>
            <person name="Bekel T."/>
            <person name="Beyer S."/>
            <person name="Bode E."/>
            <person name="Bode H.B."/>
            <person name="Bolten C.J."/>
            <person name="Choudhuri J.V."/>
            <person name="Doss S."/>
            <person name="Elnakady Y.A."/>
            <person name="Frank B."/>
            <person name="Gaigalat L."/>
            <person name="Goesmann A."/>
            <person name="Groeger C."/>
            <person name="Gross F."/>
            <person name="Jelsbak L."/>
            <person name="Jelsbak L."/>
            <person name="Kalinowski J."/>
            <person name="Kegler C."/>
            <person name="Knauber T."/>
            <person name="Konietzny S."/>
            <person name="Kopp M."/>
            <person name="Krause L."/>
            <person name="Krug D."/>
            <person name="Linke B."/>
            <person name="Mahmud T."/>
            <person name="Martinez-Arias R."/>
            <person name="McHardy A.C."/>
            <person name="Merai M."/>
            <person name="Meyer F."/>
            <person name="Mormann S."/>
            <person name="Munoz-Dorado J."/>
            <person name="Perez J."/>
            <person name="Pradella S."/>
            <person name="Rachid S."/>
            <person name="Raddatz G."/>
            <person name="Rosenau F."/>
            <person name="Rueckert C."/>
            <person name="Sasse F."/>
            <person name="Scharfe M."/>
            <person name="Schuster S.C."/>
            <person name="Suen G."/>
            <person name="Treuner-Lange A."/>
            <person name="Velicer G.J."/>
            <person name="Vorholter F.-J."/>
            <person name="Weissman K.J."/>
            <person name="Welch R.D."/>
            <person name="Wenzel S.C."/>
            <person name="Whitworth D.E."/>
            <person name="Wilhelm S."/>
            <person name="Wittmann C."/>
            <person name="Bloecker H."/>
            <person name="Puehler A."/>
            <person name="Mueller R."/>
        </authorList>
    </citation>
    <scope>NUCLEOTIDE SEQUENCE [LARGE SCALE GENOMIC DNA]</scope>
    <source>
        <strain evidence="5">So ce56</strain>
    </source>
</reference>
<gene>
    <name evidence="4" type="ordered locus">sce5619</name>
</gene>
<evidence type="ECO:0000256" key="2">
    <source>
        <dbReference type="ARBA" id="ARBA00023136"/>
    </source>
</evidence>
<dbReference type="InterPro" id="IPR012338">
    <property type="entry name" value="Beta-lactam/transpept-like"/>
</dbReference>
<dbReference type="RefSeq" id="WP_012238247.1">
    <property type="nucleotide sequence ID" value="NC_010162.1"/>
</dbReference>
<dbReference type="Gene3D" id="3.40.710.10">
    <property type="entry name" value="DD-peptidase/beta-lactamase superfamily"/>
    <property type="match status" value="1"/>
</dbReference>
<dbReference type="PANTHER" id="PTHR46825">
    <property type="entry name" value="D-ALANYL-D-ALANINE-CARBOXYPEPTIDASE/ENDOPEPTIDASE AMPH"/>
    <property type="match status" value="1"/>
</dbReference>
<comment type="subcellular location">
    <subcellularLocation>
        <location evidence="1">Membrane</location>
    </subcellularLocation>
</comment>
<sequence>MEINTQIIHELLKTKSDDGSFSGVVLVRQQCTNKVEYACGMADRGNAISNTPSTRFATASASKMLTSLAVAQLVEKRKLAFDMKIHECLGRQLGNISTDVTLHHLLTHSSGIPDYTDDRRKGDRESVWNNVPVYAVQSASDYLRLFVEKPMKFKPGERYLYCNSGYVLLGLAVEKATGMSFCDYVAENIFGPAGMTESGYFESDRLPPDTARGYIGKPGDWRTNVFSLVPKGGPDGGAYTTAKDLMRLWDALTGYKLLSEELTQKMLSPQIEDGNTGEWFYGYGLWANIQDGSTVKFSCIGEDPGVSVRLFVYPKHGVRIAVLSNLSETAAGLADQIQDLIFPAGTFKLGDPSTLLSCGAGGGSCGAAPTCGG</sequence>
<dbReference type="EMBL" id="AM746676">
    <property type="protein sequence ID" value="CAN95782.1"/>
    <property type="molecule type" value="Genomic_DNA"/>
</dbReference>